<protein>
    <submittedName>
        <fullName evidence="1">Uncharacterized protein</fullName>
    </submittedName>
</protein>
<evidence type="ECO:0000313" key="1">
    <source>
        <dbReference type="EMBL" id="ERZ98633.1"/>
    </source>
</evidence>
<dbReference type="SUPFAM" id="SSF56219">
    <property type="entry name" value="DNase I-like"/>
    <property type="match status" value="1"/>
</dbReference>
<dbReference type="EMBL" id="KI298600">
    <property type="protein sequence ID" value="ERZ98633.1"/>
    <property type="molecule type" value="Genomic_DNA"/>
</dbReference>
<dbReference type="HOGENOM" id="CLU_1235601_0_0_1"/>
<organism evidence="1">
    <name type="scientific">Rhizophagus irregularis (strain DAOM 181602 / DAOM 197198 / MUCL 43194)</name>
    <name type="common">Arbuscular mycorrhizal fungus</name>
    <name type="synonym">Glomus intraradices</name>
    <dbReference type="NCBI Taxonomy" id="747089"/>
    <lineage>
        <taxon>Eukaryota</taxon>
        <taxon>Fungi</taxon>
        <taxon>Fungi incertae sedis</taxon>
        <taxon>Mucoromycota</taxon>
        <taxon>Glomeromycotina</taxon>
        <taxon>Glomeromycetes</taxon>
        <taxon>Glomerales</taxon>
        <taxon>Glomeraceae</taxon>
        <taxon>Rhizophagus</taxon>
    </lineage>
</organism>
<dbReference type="Gene3D" id="3.60.10.10">
    <property type="entry name" value="Endonuclease/exonuclease/phosphatase"/>
    <property type="match status" value="1"/>
</dbReference>
<dbReference type="VEuPathDB" id="FungiDB:RhiirFUN_003075"/>
<sequence>MLNIRVQNNNNNNKVSLENIDSFLLSQRIRYEEQQQIDLDALYLMFHIETHNINGLAEDNAKLYRILNWMQENQVDIMALNETNLNQRNNKVLVNKKPGILTKRLATELGEVKKVVDNDFVRMFIRKRNTLLETMIPLWQQIYEPTVKELNKKSAAGLSGINYKIITQLPEELVHLLVKFRNLTLQTGLVSMAWKTSVILPIPKLINFEYNILNTQPIALLDCF</sequence>
<dbReference type="AlphaFoldDB" id="U9SRQ7"/>
<reference evidence="1" key="1">
    <citation type="submission" date="2013-07" db="EMBL/GenBank/DDBJ databases">
        <title>The genome of an arbuscular mycorrhizal fungus provides insights into the evolution of the oldest plant symbiosis.</title>
        <authorList>
            <consortium name="DOE Joint Genome Institute"/>
            <person name="Tisserant E."/>
            <person name="Malbreil M."/>
            <person name="Kuo A."/>
            <person name="Kohler A."/>
            <person name="Symeonidi A."/>
            <person name="Balestrini R."/>
            <person name="Charron P."/>
            <person name="Duensing N."/>
            <person name="Frei-dit-Frey N."/>
            <person name="Gianinazzi-Pearson V."/>
            <person name="Gilbert B."/>
            <person name="Handa Y."/>
            <person name="Hijri M."/>
            <person name="Kaul R."/>
            <person name="Kawaguchi M."/>
            <person name="Krajinski F."/>
            <person name="Lammers P."/>
            <person name="Lapierre D."/>
            <person name="Masclaux F.G."/>
            <person name="Murat C."/>
            <person name="Morin E."/>
            <person name="Ndikumana S."/>
            <person name="Pagni M."/>
            <person name="Petitpierre D."/>
            <person name="Requena N."/>
            <person name="Rosikiewicz P."/>
            <person name="Riley R."/>
            <person name="Saito K."/>
            <person name="San Clemente H."/>
            <person name="Shapiro H."/>
            <person name="van Tuinen D."/>
            <person name="Becard G."/>
            <person name="Bonfante P."/>
            <person name="Paszkowski U."/>
            <person name="Shachar-Hill Y."/>
            <person name="Young J.P."/>
            <person name="Sanders I.R."/>
            <person name="Henrissat B."/>
            <person name="Rensing S.A."/>
            <person name="Grigoriev I.V."/>
            <person name="Corradi N."/>
            <person name="Roux C."/>
            <person name="Martin F."/>
        </authorList>
    </citation>
    <scope>NUCLEOTIDE SEQUENCE</scope>
    <source>
        <strain evidence="1">DAOM 197198</strain>
    </source>
</reference>
<gene>
    <name evidence="1" type="ORF">GLOINDRAFT_10337</name>
</gene>
<accession>U9SRQ7</accession>
<dbReference type="InterPro" id="IPR036691">
    <property type="entry name" value="Endo/exonu/phosph_ase_sf"/>
</dbReference>
<name>U9SRQ7_RHIID</name>
<dbReference type="VEuPathDB" id="FungiDB:RhiirFUN_006988"/>
<proteinExistence type="predicted"/>